<protein>
    <submittedName>
        <fullName evidence="1">Uncharacterized protein</fullName>
    </submittedName>
</protein>
<dbReference type="Proteomes" id="UP000784294">
    <property type="component" value="Unassembled WGS sequence"/>
</dbReference>
<name>A0A3S5FCW9_9PLAT</name>
<sequence>MYLLFFCKQSWLRQHTIESGVWEVKIQRRALPTTQNANVDLLTSTEVPKARVIYQNDGSFDFSTMPLFIPTMTNEEPTPSNGIDFGVIAQLSPNEENFNTSNGIDNNITGNIEAVEASLRLKDVTFLVGSQSCPNLILSLYCNGHLDEDTEYRFDQNTFNVSPYS</sequence>
<dbReference type="EMBL" id="CAAALY010023760">
    <property type="protein sequence ID" value="VEL15187.1"/>
    <property type="molecule type" value="Genomic_DNA"/>
</dbReference>
<keyword evidence="2" id="KW-1185">Reference proteome</keyword>
<comment type="caution">
    <text evidence="1">The sequence shown here is derived from an EMBL/GenBank/DDBJ whole genome shotgun (WGS) entry which is preliminary data.</text>
</comment>
<evidence type="ECO:0000313" key="1">
    <source>
        <dbReference type="EMBL" id="VEL15187.1"/>
    </source>
</evidence>
<dbReference type="AlphaFoldDB" id="A0A3S5FCW9"/>
<proteinExistence type="predicted"/>
<organism evidence="1 2">
    <name type="scientific">Protopolystoma xenopodis</name>
    <dbReference type="NCBI Taxonomy" id="117903"/>
    <lineage>
        <taxon>Eukaryota</taxon>
        <taxon>Metazoa</taxon>
        <taxon>Spiralia</taxon>
        <taxon>Lophotrochozoa</taxon>
        <taxon>Platyhelminthes</taxon>
        <taxon>Monogenea</taxon>
        <taxon>Polyopisthocotylea</taxon>
        <taxon>Polystomatidea</taxon>
        <taxon>Polystomatidae</taxon>
        <taxon>Protopolystoma</taxon>
    </lineage>
</organism>
<gene>
    <name evidence="1" type="ORF">PXEA_LOCUS8627</name>
</gene>
<accession>A0A3S5FCW9</accession>
<evidence type="ECO:0000313" key="2">
    <source>
        <dbReference type="Proteomes" id="UP000784294"/>
    </source>
</evidence>
<reference evidence="1" key="1">
    <citation type="submission" date="2018-11" db="EMBL/GenBank/DDBJ databases">
        <authorList>
            <consortium name="Pathogen Informatics"/>
        </authorList>
    </citation>
    <scope>NUCLEOTIDE SEQUENCE</scope>
</reference>